<evidence type="ECO:0000256" key="4">
    <source>
        <dbReference type="ARBA" id="ARBA00022448"/>
    </source>
</evidence>
<keyword evidence="10 14" id="KW-0445">Lipid transport</keyword>
<reference evidence="16" key="3">
    <citation type="submission" date="2025-09" db="UniProtKB">
        <authorList>
            <consortium name="Ensembl"/>
        </authorList>
    </citation>
    <scope>IDENTIFICATION</scope>
</reference>
<evidence type="ECO:0000256" key="8">
    <source>
        <dbReference type="ARBA" id="ARBA00022850"/>
    </source>
</evidence>
<comment type="function">
    <text evidence="14">Component of chylomicrons, very low-density lipoproteins (VLDL), low-density lipoproteins (LDL), and high-density lipoproteins (HDL) in plasma. Plays an important role in lipoprotein metabolism as an activator of lipoprotein lipase.</text>
</comment>
<reference evidence="16" key="2">
    <citation type="submission" date="2025-08" db="UniProtKB">
        <authorList>
            <consortium name="Ensembl"/>
        </authorList>
    </citation>
    <scope>IDENTIFICATION</scope>
</reference>
<evidence type="ECO:0000256" key="1">
    <source>
        <dbReference type="ARBA" id="ARBA00004613"/>
    </source>
</evidence>
<dbReference type="GO" id="GO:0042627">
    <property type="term" value="C:chylomicron"/>
    <property type="evidence" value="ECO:0007669"/>
    <property type="project" value="UniProtKB-UniRule"/>
</dbReference>
<dbReference type="GO" id="GO:0060697">
    <property type="term" value="P:positive regulation of phospholipid catabolic process"/>
    <property type="evidence" value="ECO:0007669"/>
    <property type="project" value="TreeGrafter"/>
</dbReference>
<keyword evidence="17" id="KW-1185">Reference proteome</keyword>
<comment type="similarity">
    <text evidence="2 14">Belongs to the apolipoprotein C2 family.</text>
</comment>
<dbReference type="STRING" id="244447.ENSCSEP00000023593"/>
<keyword evidence="11 14" id="KW-0443">Lipid metabolism</keyword>
<evidence type="ECO:0000256" key="14">
    <source>
        <dbReference type="RuleBase" id="RU368054"/>
    </source>
</evidence>
<dbReference type="InterPro" id="IPR008019">
    <property type="entry name" value="Apo-CII"/>
</dbReference>
<dbReference type="GO" id="GO:0006869">
    <property type="term" value="P:lipid transport"/>
    <property type="evidence" value="ECO:0007669"/>
    <property type="project" value="UniProtKB-UniRule"/>
</dbReference>
<evidence type="ECO:0000256" key="6">
    <source>
        <dbReference type="ARBA" id="ARBA00022525"/>
    </source>
</evidence>
<keyword evidence="14 15" id="KW-0732">Signal</keyword>
<dbReference type="InterPro" id="IPR023121">
    <property type="entry name" value="ApoC-II_dom_sf"/>
</dbReference>
<evidence type="ECO:0000256" key="13">
    <source>
        <dbReference type="ARBA" id="ARBA00031176"/>
    </source>
</evidence>
<evidence type="ECO:0000256" key="3">
    <source>
        <dbReference type="ARBA" id="ARBA00013947"/>
    </source>
</evidence>
<feature type="chain" id="PRO_5018301294" description="Apolipoprotein C-II" evidence="15">
    <location>
        <begin position="21"/>
        <end position="99"/>
    </location>
</feature>
<dbReference type="InParanoid" id="A0A3P8W7S5"/>
<keyword evidence="8 14" id="KW-0345">HDL</keyword>
<sequence length="99" mass="11206">MKTLLFITLLVAFMALNAEGFRVQRQAVEEEEQGTLSKFADKVKSFYQSTVDAASGYVENIRGYKIEDKIKSLYTDTTKVVSTYVNIAQDQAYHFFASS</sequence>
<dbReference type="GeneTree" id="ENSGT00940000172196"/>
<keyword evidence="7 14" id="KW-0427">LDL</keyword>
<name>A0A3P8W7S5_CYNSE</name>
<proteinExistence type="inferred from homology"/>
<dbReference type="PANTHER" id="PTHR16566:SF0">
    <property type="entry name" value="APOLIPOPROTEIN C-II"/>
    <property type="match status" value="1"/>
</dbReference>
<dbReference type="GO" id="GO:0016004">
    <property type="term" value="F:phospholipase activator activity"/>
    <property type="evidence" value="ECO:0007669"/>
    <property type="project" value="TreeGrafter"/>
</dbReference>
<feature type="signal peptide" evidence="15">
    <location>
        <begin position="1"/>
        <end position="20"/>
    </location>
</feature>
<evidence type="ECO:0000256" key="12">
    <source>
        <dbReference type="ARBA" id="ARBA00023313"/>
    </source>
</evidence>
<keyword evidence="9 14" id="KW-0442">Lipid degradation</keyword>
<dbReference type="GO" id="GO:0034362">
    <property type="term" value="C:low-density lipoprotein particle"/>
    <property type="evidence" value="ECO:0007669"/>
    <property type="project" value="UniProtKB-UniRule"/>
</dbReference>
<evidence type="ECO:0000256" key="5">
    <source>
        <dbReference type="ARBA" id="ARBA00022513"/>
    </source>
</evidence>
<accession>A0A3P8W7S5</accession>
<protein>
    <recommendedName>
        <fullName evidence="3 14">Apolipoprotein C-II</fullName>
        <shortName evidence="14">Apo-CII</shortName>
        <shortName evidence="14">ApoC-II</shortName>
    </recommendedName>
    <alternativeName>
        <fullName evidence="13 14">Apolipoprotein C2</fullName>
    </alternativeName>
</protein>
<keyword evidence="12 14" id="KW-0850">VLDL</keyword>
<evidence type="ECO:0000256" key="10">
    <source>
        <dbReference type="ARBA" id="ARBA00023055"/>
    </source>
</evidence>
<comment type="subcellular location">
    <subcellularLocation>
        <location evidence="1 14">Secreted</location>
    </subcellularLocation>
</comment>
<evidence type="ECO:0000256" key="15">
    <source>
        <dbReference type="SAM" id="SignalP"/>
    </source>
</evidence>
<reference evidence="16 17" key="1">
    <citation type="journal article" date="2014" name="Nat. Genet.">
        <title>Whole-genome sequence of a flatfish provides insights into ZW sex chromosome evolution and adaptation to a benthic lifestyle.</title>
        <authorList>
            <person name="Chen S."/>
            <person name="Zhang G."/>
            <person name="Shao C."/>
            <person name="Huang Q."/>
            <person name="Liu G."/>
            <person name="Zhang P."/>
            <person name="Song W."/>
            <person name="An N."/>
            <person name="Chalopin D."/>
            <person name="Volff J.N."/>
            <person name="Hong Y."/>
            <person name="Li Q."/>
            <person name="Sha Z."/>
            <person name="Zhou H."/>
            <person name="Xie M."/>
            <person name="Yu Q."/>
            <person name="Liu Y."/>
            <person name="Xiang H."/>
            <person name="Wang N."/>
            <person name="Wu K."/>
            <person name="Yang C."/>
            <person name="Zhou Q."/>
            <person name="Liao X."/>
            <person name="Yang L."/>
            <person name="Hu Q."/>
            <person name="Zhang J."/>
            <person name="Meng L."/>
            <person name="Jin L."/>
            <person name="Tian Y."/>
            <person name="Lian J."/>
            <person name="Yang J."/>
            <person name="Miao G."/>
            <person name="Liu S."/>
            <person name="Liang Z."/>
            <person name="Yan F."/>
            <person name="Li Y."/>
            <person name="Sun B."/>
            <person name="Zhang H."/>
            <person name="Zhang J."/>
            <person name="Zhu Y."/>
            <person name="Du M."/>
            <person name="Zhao Y."/>
            <person name="Schartl M."/>
            <person name="Tang Q."/>
            <person name="Wang J."/>
        </authorList>
    </citation>
    <scope>NUCLEOTIDE SEQUENCE</scope>
</reference>
<keyword evidence="6 14" id="KW-0964">Secreted</keyword>
<dbReference type="GO" id="GO:0016042">
    <property type="term" value="P:lipid catabolic process"/>
    <property type="evidence" value="ECO:0007669"/>
    <property type="project" value="UniProtKB-UniRule"/>
</dbReference>
<dbReference type="GO" id="GO:0034361">
    <property type="term" value="C:very-low-density lipoprotein particle"/>
    <property type="evidence" value="ECO:0007669"/>
    <property type="project" value="UniProtKB-UniRule"/>
</dbReference>
<dbReference type="Ensembl" id="ENSCSET00000023901.1">
    <property type="protein sequence ID" value="ENSCSEP00000023593.1"/>
    <property type="gene ID" value="ENSCSEG00000015049.1"/>
</dbReference>
<dbReference type="GO" id="GO:0043274">
    <property type="term" value="F:phospholipase binding"/>
    <property type="evidence" value="ECO:0007669"/>
    <property type="project" value="TreeGrafter"/>
</dbReference>
<dbReference type="Proteomes" id="UP000265120">
    <property type="component" value="Chromosome 13"/>
</dbReference>
<keyword evidence="4 14" id="KW-0813">Transport</keyword>
<dbReference type="AlphaFoldDB" id="A0A3P8W7S5"/>
<keyword evidence="5 14" id="KW-0162">Chylomicron</keyword>
<dbReference type="Gene3D" id="1.10.1440.10">
    <property type="entry name" value="Apolipoprotein C-II"/>
    <property type="match status" value="1"/>
</dbReference>
<evidence type="ECO:0000256" key="9">
    <source>
        <dbReference type="ARBA" id="ARBA00022963"/>
    </source>
</evidence>
<evidence type="ECO:0000313" key="17">
    <source>
        <dbReference type="Proteomes" id="UP000265120"/>
    </source>
</evidence>
<dbReference type="Pfam" id="PF05355">
    <property type="entry name" value="Apo-CII"/>
    <property type="match status" value="1"/>
</dbReference>
<evidence type="ECO:0000256" key="2">
    <source>
        <dbReference type="ARBA" id="ARBA00007221"/>
    </source>
</evidence>
<dbReference type="OMA" id="DQLYHIF"/>
<dbReference type="GO" id="GO:0034364">
    <property type="term" value="C:high-density lipoprotein particle"/>
    <property type="evidence" value="ECO:0007669"/>
    <property type="project" value="UniProtKB-KW"/>
</dbReference>
<evidence type="ECO:0000313" key="16">
    <source>
        <dbReference type="Ensembl" id="ENSCSEP00000023593.1"/>
    </source>
</evidence>
<evidence type="ECO:0000256" key="11">
    <source>
        <dbReference type="ARBA" id="ARBA00023098"/>
    </source>
</evidence>
<evidence type="ECO:0000256" key="7">
    <source>
        <dbReference type="ARBA" id="ARBA00022710"/>
    </source>
</evidence>
<organism evidence="16 17">
    <name type="scientific">Cynoglossus semilaevis</name>
    <name type="common">Tongue sole</name>
    <dbReference type="NCBI Taxonomy" id="244447"/>
    <lineage>
        <taxon>Eukaryota</taxon>
        <taxon>Metazoa</taxon>
        <taxon>Chordata</taxon>
        <taxon>Craniata</taxon>
        <taxon>Vertebrata</taxon>
        <taxon>Euteleostomi</taxon>
        <taxon>Actinopterygii</taxon>
        <taxon>Neopterygii</taxon>
        <taxon>Teleostei</taxon>
        <taxon>Neoteleostei</taxon>
        <taxon>Acanthomorphata</taxon>
        <taxon>Carangaria</taxon>
        <taxon>Pleuronectiformes</taxon>
        <taxon>Pleuronectoidei</taxon>
        <taxon>Cynoglossidae</taxon>
        <taxon>Cynoglossinae</taxon>
        <taxon>Cynoglossus</taxon>
    </lineage>
</organism>
<dbReference type="PANTHER" id="PTHR16566">
    <property type="entry name" value="APOLIPOPROTEIN C-II"/>
    <property type="match status" value="1"/>
</dbReference>